<reference evidence="4 5" key="1">
    <citation type="submission" date="2017-11" db="EMBL/GenBank/DDBJ databases">
        <title>De novo assembly and phasing of dikaryotic genomes from two isolates of Puccinia coronata f. sp. avenae, the causal agent of oat crown rust.</title>
        <authorList>
            <person name="Miller M.E."/>
            <person name="Zhang Y."/>
            <person name="Omidvar V."/>
            <person name="Sperschneider J."/>
            <person name="Schwessinger B."/>
            <person name="Raley C."/>
            <person name="Palmer J.M."/>
            <person name="Garnica D."/>
            <person name="Upadhyaya N."/>
            <person name="Rathjen J."/>
            <person name="Taylor J.M."/>
            <person name="Park R.F."/>
            <person name="Dodds P.N."/>
            <person name="Hirsch C.D."/>
            <person name="Kianian S.F."/>
            <person name="Figueroa M."/>
        </authorList>
    </citation>
    <scope>NUCLEOTIDE SEQUENCE [LARGE SCALE GENOMIC DNA]</scope>
    <source>
        <strain evidence="4">12SD80</strain>
    </source>
</reference>
<dbReference type="PANTHER" id="PTHR11439:SF463">
    <property type="entry name" value="REVERSE TRANSCRIPTASE TY1_COPIA-TYPE DOMAIN-CONTAINING PROTEIN"/>
    <property type="match status" value="1"/>
</dbReference>
<gene>
    <name evidence="4" type="ORF">PCASD_14593</name>
</gene>
<evidence type="ECO:0000313" key="4">
    <source>
        <dbReference type="EMBL" id="PLW15159.1"/>
    </source>
</evidence>
<feature type="domain" description="Retroviral polymerase SH3-like" evidence="3">
    <location>
        <begin position="59"/>
        <end position="118"/>
    </location>
</feature>
<evidence type="ECO:0000313" key="5">
    <source>
        <dbReference type="Proteomes" id="UP000235392"/>
    </source>
</evidence>
<comment type="caution">
    <text evidence="4">The sequence shown here is derived from an EMBL/GenBank/DDBJ whole genome shotgun (WGS) entry which is preliminary data.</text>
</comment>
<feature type="region of interest" description="Disordered" evidence="1">
    <location>
        <begin position="176"/>
        <end position="203"/>
    </location>
</feature>
<organism evidence="4 5">
    <name type="scientific">Puccinia coronata f. sp. avenae</name>
    <dbReference type="NCBI Taxonomy" id="200324"/>
    <lineage>
        <taxon>Eukaryota</taxon>
        <taxon>Fungi</taxon>
        <taxon>Dikarya</taxon>
        <taxon>Basidiomycota</taxon>
        <taxon>Pucciniomycotina</taxon>
        <taxon>Pucciniomycetes</taxon>
        <taxon>Pucciniales</taxon>
        <taxon>Pucciniaceae</taxon>
        <taxon>Puccinia</taxon>
    </lineage>
</organism>
<feature type="domain" description="Reverse transcriptase Ty1/copia-type" evidence="2">
    <location>
        <begin position="274"/>
        <end position="446"/>
    </location>
</feature>
<dbReference type="EMBL" id="PGCI01000804">
    <property type="protein sequence ID" value="PLW15159.1"/>
    <property type="molecule type" value="Genomic_DNA"/>
</dbReference>
<dbReference type="PANTHER" id="PTHR11439">
    <property type="entry name" value="GAG-POL-RELATED RETROTRANSPOSON"/>
    <property type="match status" value="1"/>
</dbReference>
<dbReference type="Proteomes" id="UP000235392">
    <property type="component" value="Unassembled WGS sequence"/>
</dbReference>
<dbReference type="CDD" id="cd09272">
    <property type="entry name" value="RNase_HI_RT_Ty1"/>
    <property type="match status" value="1"/>
</dbReference>
<protein>
    <submittedName>
        <fullName evidence="4">Uncharacterized protein</fullName>
    </submittedName>
</protein>
<dbReference type="InterPro" id="IPR013103">
    <property type="entry name" value="RVT_2"/>
</dbReference>
<evidence type="ECO:0000256" key="1">
    <source>
        <dbReference type="SAM" id="MobiDB-lite"/>
    </source>
</evidence>
<name>A0A2N5SPI1_9BASI</name>
<dbReference type="SUPFAM" id="SSF56672">
    <property type="entry name" value="DNA/RNA polymerases"/>
    <property type="match status" value="1"/>
</dbReference>
<dbReference type="AlphaFoldDB" id="A0A2N5SPI1"/>
<accession>A0A2N5SPI1</accession>
<evidence type="ECO:0000259" key="3">
    <source>
        <dbReference type="Pfam" id="PF25597"/>
    </source>
</evidence>
<dbReference type="Pfam" id="PF07727">
    <property type="entry name" value="RVT_2"/>
    <property type="match status" value="1"/>
</dbReference>
<dbReference type="InterPro" id="IPR057670">
    <property type="entry name" value="SH3_retrovirus"/>
</dbReference>
<proteinExistence type="predicted"/>
<dbReference type="InterPro" id="IPR043502">
    <property type="entry name" value="DNA/RNA_pol_sf"/>
</dbReference>
<dbReference type="Pfam" id="PF25597">
    <property type="entry name" value="SH3_retrovirus"/>
    <property type="match status" value="1"/>
</dbReference>
<evidence type="ECO:0000259" key="2">
    <source>
        <dbReference type="Pfam" id="PF07727"/>
    </source>
</evidence>
<sequence length="786" mass="88102">MARCMLSQSNLAKEWWGEAVRTAMAVTNCLPSVRRGKVSPIQLMFGKRPNYGVFRPFGCKTWMIKPKHLRTTKFDSVSWDGIVIGYSNDYLAYKVIRLPDKSIIETKHAYFDESVFPTLGALNPSVDHFPHSGLPDFESAALFPFQEEDNLNTFQDEGGAPDEQEEERMVLDNDEVHEQEQPLEDQAEVPVSSWEDSLPAPPPRRLIIHGPRHPTLINSSVDSGNILRYSRRPAVAFSAHTVEPRNHLQAMNSNDKDEWVKAEQREIDNMLAHNVWNEVPARPDIVSIPSTWAYKKKLGSNNEVVEFKARICAQGFRQTHGLNFDLKYAPTGKPSSLRLLLSFAVSSQLLIHQLDVKSAFLTCDLDEKVYLTPPAGYRTGANVFLALNKAIYGLKQASLAWYNRLRNFLVKIGFSASIADPCVFWRSSDLTWIFAHVDDLIIISKQPETFVKQINGLILHQNQYIERKLSEFNFTEFPPSTCPIDPKSHLQKATSDELAQFAALGVNYRALVGSLNYLAILTRPDIAYSVSKLSQFLEQPGISHFRAAVQVFRYLHHTKSLGLLFGTGGSEPLIISVDADWGNCPDTRRSHTGYLATLNHHIISWKSCKQSTISLSSTEAEYKALSDAGKEAYWLINLCQEIFEDSPVKTAVIEVDNRGAIDLARSQVSQNGFRTKHMDLWLHHIRDLICAKTISLKYVSSASNSSYFLTKPVGRSKINRSLQSHTATALNIGASHPTVPSMGACQDVVMGPPSESNYDAFIADAINQPRPSHDTISTWTLEVPDA</sequence>